<reference evidence="1 2" key="2">
    <citation type="journal article" date="2022" name="Mol. Ecol. Resour.">
        <title>The genomes of chicory, endive, great burdock and yacon provide insights into Asteraceae paleo-polyploidization history and plant inulin production.</title>
        <authorList>
            <person name="Fan W."/>
            <person name="Wang S."/>
            <person name="Wang H."/>
            <person name="Wang A."/>
            <person name="Jiang F."/>
            <person name="Liu H."/>
            <person name="Zhao H."/>
            <person name="Xu D."/>
            <person name="Zhang Y."/>
        </authorList>
    </citation>
    <scope>NUCLEOTIDE SEQUENCE [LARGE SCALE GENOMIC DNA]</scope>
    <source>
        <strain evidence="2">cv. Yunnan</strain>
        <tissue evidence="1">Leaves</tissue>
    </source>
</reference>
<proteinExistence type="predicted"/>
<comment type="caution">
    <text evidence="1">The sequence shown here is derived from an EMBL/GenBank/DDBJ whole genome shotgun (WGS) entry which is preliminary data.</text>
</comment>
<gene>
    <name evidence="1" type="ORF">L1987_18838</name>
</gene>
<sequence length="72" mass="8218">MAIINKLQQDLQVNPRSHPFEEHELAARNVAWRPTVLFLSFVLLEMLLAVSEVVSSKTLMMAEDTKLFSDCN</sequence>
<evidence type="ECO:0000313" key="2">
    <source>
        <dbReference type="Proteomes" id="UP001056120"/>
    </source>
</evidence>
<reference evidence="2" key="1">
    <citation type="journal article" date="2022" name="Mol. Ecol. Resour.">
        <title>The genomes of chicory, endive, great burdock and yacon provide insights into Asteraceae palaeo-polyploidization history and plant inulin production.</title>
        <authorList>
            <person name="Fan W."/>
            <person name="Wang S."/>
            <person name="Wang H."/>
            <person name="Wang A."/>
            <person name="Jiang F."/>
            <person name="Liu H."/>
            <person name="Zhao H."/>
            <person name="Xu D."/>
            <person name="Zhang Y."/>
        </authorList>
    </citation>
    <scope>NUCLEOTIDE SEQUENCE [LARGE SCALE GENOMIC DNA]</scope>
    <source>
        <strain evidence="2">cv. Yunnan</strain>
    </source>
</reference>
<dbReference type="EMBL" id="CM042023">
    <property type="protein sequence ID" value="KAI3814093.1"/>
    <property type="molecule type" value="Genomic_DNA"/>
</dbReference>
<organism evidence="1 2">
    <name type="scientific">Smallanthus sonchifolius</name>
    <dbReference type="NCBI Taxonomy" id="185202"/>
    <lineage>
        <taxon>Eukaryota</taxon>
        <taxon>Viridiplantae</taxon>
        <taxon>Streptophyta</taxon>
        <taxon>Embryophyta</taxon>
        <taxon>Tracheophyta</taxon>
        <taxon>Spermatophyta</taxon>
        <taxon>Magnoliopsida</taxon>
        <taxon>eudicotyledons</taxon>
        <taxon>Gunneridae</taxon>
        <taxon>Pentapetalae</taxon>
        <taxon>asterids</taxon>
        <taxon>campanulids</taxon>
        <taxon>Asterales</taxon>
        <taxon>Asteraceae</taxon>
        <taxon>Asteroideae</taxon>
        <taxon>Heliantheae alliance</taxon>
        <taxon>Millerieae</taxon>
        <taxon>Smallanthus</taxon>
    </lineage>
</organism>
<dbReference type="Proteomes" id="UP001056120">
    <property type="component" value="Linkage Group LG06"/>
</dbReference>
<name>A0ACB9J2C7_9ASTR</name>
<protein>
    <submittedName>
        <fullName evidence="1">Uncharacterized protein</fullName>
    </submittedName>
</protein>
<keyword evidence="2" id="KW-1185">Reference proteome</keyword>
<accession>A0ACB9J2C7</accession>
<evidence type="ECO:0000313" key="1">
    <source>
        <dbReference type="EMBL" id="KAI3814093.1"/>
    </source>
</evidence>